<gene>
    <name evidence="2" type="ORF">QBC33DRAFT_560824</name>
</gene>
<evidence type="ECO:0000256" key="1">
    <source>
        <dbReference type="SAM" id="SignalP"/>
    </source>
</evidence>
<feature type="chain" id="PRO_5042459965" evidence="1">
    <location>
        <begin position="17"/>
        <end position="121"/>
    </location>
</feature>
<accession>A0AAJ0BVY4</accession>
<dbReference type="AlphaFoldDB" id="A0AAJ0BVY4"/>
<protein>
    <submittedName>
        <fullName evidence="2">Uncharacterized protein</fullName>
    </submittedName>
</protein>
<feature type="signal peptide" evidence="1">
    <location>
        <begin position="1"/>
        <end position="16"/>
    </location>
</feature>
<keyword evidence="1" id="KW-0732">Signal</keyword>
<comment type="caution">
    <text evidence="2">The sequence shown here is derived from an EMBL/GenBank/DDBJ whole genome shotgun (WGS) entry which is preliminary data.</text>
</comment>
<proteinExistence type="predicted"/>
<dbReference type="EMBL" id="MU839015">
    <property type="protein sequence ID" value="KAK1765458.1"/>
    <property type="molecule type" value="Genomic_DNA"/>
</dbReference>
<dbReference type="Gene3D" id="2.60.20.10">
    <property type="entry name" value="Crystallins"/>
    <property type="match status" value="1"/>
</dbReference>
<sequence>MKQFIPTLLFALPALATPAPAPDTAADDPQSTILLCADTNHGGSCINWSQKSHCWDFQDPALNPFNDQVSSAYPATPNIAWVLHADYNCGGAQVTITAPGADDLNSLGFNDKVSALSWHVA</sequence>
<name>A0AAJ0BVY4_9PEZI</name>
<dbReference type="GeneID" id="85313276"/>
<reference evidence="2" key="1">
    <citation type="submission" date="2023-06" db="EMBL/GenBank/DDBJ databases">
        <title>Genome-scale phylogeny and comparative genomics of the fungal order Sordariales.</title>
        <authorList>
            <consortium name="Lawrence Berkeley National Laboratory"/>
            <person name="Hensen N."/>
            <person name="Bonometti L."/>
            <person name="Westerberg I."/>
            <person name="Brannstrom I.O."/>
            <person name="Guillou S."/>
            <person name="Cros-Aarteil S."/>
            <person name="Calhoun S."/>
            <person name="Haridas S."/>
            <person name="Kuo A."/>
            <person name="Mondo S."/>
            <person name="Pangilinan J."/>
            <person name="Riley R."/>
            <person name="Labutti K."/>
            <person name="Andreopoulos B."/>
            <person name="Lipzen A."/>
            <person name="Chen C."/>
            <person name="Yanf M."/>
            <person name="Daum C."/>
            <person name="Ng V."/>
            <person name="Clum A."/>
            <person name="Steindorff A."/>
            <person name="Ohm R."/>
            <person name="Martin F."/>
            <person name="Silar P."/>
            <person name="Natvig D."/>
            <person name="Lalanne C."/>
            <person name="Gautier V."/>
            <person name="Ament-Velasquez S.L."/>
            <person name="Kruys A."/>
            <person name="Hutchinson M.I."/>
            <person name="Powell A.J."/>
            <person name="Barry K."/>
            <person name="Miller A.N."/>
            <person name="Grigoriev I.V."/>
            <person name="Debuchy R."/>
            <person name="Gladieux P."/>
            <person name="Thoren M.H."/>
            <person name="Johannesson H."/>
        </authorList>
    </citation>
    <scope>NUCLEOTIDE SEQUENCE</scope>
    <source>
        <strain evidence="2">8032-3</strain>
    </source>
</reference>
<evidence type="ECO:0000313" key="3">
    <source>
        <dbReference type="Proteomes" id="UP001244011"/>
    </source>
</evidence>
<dbReference type="RefSeq" id="XP_060281671.1">
    <property type="nucleotide sequence ID" value="XM_060430089.1"/>
</dbReference>
<evidence type="ECO:0000313" key="2">
    <source>
        <dbReference type="EMBL" id="KAK1765458.1"/>
    </source>
</evidence>
<dbReference type="Proteomes" id="UP001244011">
    <property type="component" value="Unassembled WGS sequence"/>
</dbReference>
<organism evidence="2 3">
    <name type="scientific">Phialemonium atrogriseum</name>
    <dbReference type="NCBI Taxonomy" id="1093897"/>
    <lineage>
        <taxon>Eukaryota</taxon>
        <taxon>Fungi</taxon>
        <taxon>Dikarya</taxon>
        <taxon>Ascomycota</taxon>
        <taxon>Pezizomycotina</taxon>
        <taxon>Sordariomycetes</taxon>
        <taxon>Sordariomycetidae</taxon>
        <taxon>Cephalothecales</taxon>
        <taxon>Cephalothecaceae</taxon>
        <taxon>Phialemonium</taxon>
    </lineage>
</organism>
<keyword evidence="3" id="KW-1185">Reference proteome</keyword>